<dbReference type="RefSeq" id="WP_256607236.1">
    <property type="nucleotide sequence ID" value="NZ_JANIBL010000034.1"/>
</dbReference>
<feature type="transmembrane region" description="Helical" evidence="1">
    <location>
        <begin position="132"/>
        <end position="151"/>
    </location>
</feature>
<proteinExistence type="predicted"/>
<protein>
    <recommendedName>
        <fullName evidence="4">Glycosyltransferase RgtA/B/C/D-like domain-containing protein</fullName>
    </recommendedName>
</protein>
<keyword evidence="1" id="KW-0472">Membrane</keyword>
<feature type="transmembrane region" description="Helical" evidence="1">
    <location>
        <begin position="7"/>
        <end position="28"/>
    </location>
</feature>
<feature type="transmembrane region" description="Helical" evidence="1">
    <location>
        <begin position="573"/>
        <end position="593"/>
    </location>
</feature>
<feature type="transmembrane region" description="Helical" evidence="1">
    <location>
        <begin position="389"/>
        <end position="409"/>
    </location>
</feature>
<evidence type="ECO:0000313" key="2">
    <source>
        <dbReference type="EMBL" id="MCQ8118184.1"/>
    </source>
</evidence>
<evidence type="ECO:0000256" key="1">
    <source>
        <dbReference type="SAM" id="Phobius"/>
    </source>
</evidence>
<feature type="transmembrane region" description="Helical" evidence="1">
    <location>
        <begin position="509"/>
        <end position="526"/>
    </location>
</feature>
<feature type="transmembrane region" description="Helical" evidence="1">
    <location>
        <begin position="360"/>
        <end position="377"/>
    </location>
</feature>
<feature type="transmembrane region" description="Helical" evidence="1">
    <location>
        <begin position="486"/>
        <end position="502"/>
    </location>
</feature>
<feature type="transmembrane region" description="Helical" evidence="1">
    <location>
        <begin position="64"/>
        <end position="85"/>
    </location>
</feature>
<sequence>MYKLKLTAIYGHVFLCSIGLIGLILKLIRALSLDGFFLDAQLQLSNRLLQPWQGVLSLGKREQLLSYVLVLAVIVIYYFFSYLYVKRESTSLQNNIFVEWLGLTWQRIAGYLLSVFLINVFLITFFDLSRYYLVFMTLIFWLLIFVLPIQFCLSNPNGYKLKLINSSLITVCIFVIALIPFVYYVDGGGPLENEFQDIQEQTILESGQVVVNNKFINEHGIGGLVRYDPVQDQGMDPKQLLNSGVPVKMTPEFQRWLSEGDRPLRYFYSPASKRLYVSSFQGDERSQLTTIFDVNSKSIFRSGANVFSSQRYSDEEWDFVRRNKSELINQALAGHYFHHHFALIASINDYILGKPPETTHYTYGWGNTIFVAALLKLTGGFSFEKYVQVLYLFYPVYFFMLVGVVWLIFKDKNYVILASLVALIFFYAQGFESVRFAPGLNPIRHFLDVIVLYLLYRYWANNTILPLVLALFVCALAIFANKEFGLVLYLSMMIGVLISNLFKPQSVAWIFLLLALILCPFLWFSNPVNPFGTFSYVLSGLSVPDTPFSVVFVVGLLISIITALLSISNRTTYWYLTVFWLFYGGASLIYFIWNPAPNHIFSLGSIFAVLFVLLLKTCISSFGSQEIELKVSKFSSMILFIALLPLIMFFLIQQNGYINYFKSHVMYNWQFDTAKFETTMEPTLFSQAVDIIKKYSSGSEIYLISKYSNILPWLSGKYNSVPYNELALELVSGREVLNTIEFISKKQPEYIFVDTDINRTSFGDVYNPSNLLVGYLGVGGLSRDKALLFENLRLVTDSLLQNYKVVESGALVTVYKKV</sequence>
<feature type="transmembrane region" description="Helical" evidence="1">
    <location>
        <begin position="163"/>
        <end position="185"/>
    </location>
</feature>
<dbReference type="Proteomes" id="UP001524570">
    <property type="component" value="Unassembled WGS sequence"/>
</dbReference>
<feature type="transmembrane region" description="Helical" evidence="1">
    <location>
        <begin position="415"/>
        <end position="437"/>
    </location>
</feature>
<feature type="transmembrane region" description="Helical" evidence="1">
    <location>
        <begin position="599"/>
        <end position="619"/>
    </location>
</feature>
<feature type="transmembrane region" description="Helical" evidence="1">
    <location>
        <begin position="458"/>
        <end position="480"/>
    </location>
</feature>
<name>A0ABT1TTU1_9GAMM</name>
<keyword evidence="1" id="KW-0812">Transmembrane</keyword>
<organism evidence="2 3">
    <name type="scientific">Methylomonas rosea</name>
    <dbReference type="NCBI Taxonomy" id="2952227"/>
    <lineage>
        <taxon>Bacteria</taxon>
        <taxon>Pseudomonadati</taxon>
        <taxon>Pseudomonadota</taxon>
        <taxon>Gammaproteobacteria</taxon>
        <taxon>Methylococcales</taxon>
        <taxon>Methylococcaceae</taxon>
        <taxon>Methylomonas</taxon>
    </lineage>
</organism>
<feature type="transmembrane region" description="Helical" evidence="1">
    <location>
        <begin position="108"/>
        <end position="126"/>
    </location>
</feature>
<dbReference type="EMBL" id="JANIBL010000034">
    <property type="protein sequence ID" value="MCQ8118184.1"/>
    <property type="molecule type" value="Genomic_DNA"/>
</dbReference>
<evidence type="ECO:0008006" key="4">
    <source>
        <dbReference type="Google" id="ProtNLM"/>
    </source>
</evidence>
<comment type="caution">
    <text evidence="2">The sequence shown here is derived from an EMBL/GenBank/DDBJ whole genome shotgun (WGS) entry which is preliminary data.</text>
</comment>
<evidence type="ECO:0000313" key="3">
    <source>
        <dbReference type="Proteomes" id="UP001524570"/>
    </source>
</evidence>
<accession>A0ABT1TTU1</accession>
<reference evidence="2 3" key="1">
    <citation type="submission" date="2022-07" db="EMBL/GenBank/DDBJ databases">
        <title>Methylomonas rivi sp. nov., Methylomonas rosea sp. nov., Methylomonas aureus sp. nov. and Methylomonas subterranea sp. nov., four novel methanotrophs isolated from a freshwater creek and the deep terrestrial subsurface.</title>
        <authorList>
            <person name="Abin C."/>
            <person name="Sankaranarayanan K."/>
            <person name="Garner C."/>
            <person name="Sindelar R."/>
            <person name="Kotary K."/>
            <person name="Garner R."/>
            <person name="Barclay S."/>
            <person name="Lawson P."/>
            <person name="Krumholz L."/>
        </authorList>
    </citation>
    <scope>NUCLEOTIDE SEQUENCE [LARGE SCALE GENOMIC DNA]</scope>
    <source>
        <strain evidence="2 3">WSC-7</strain>
    </source>
</reference>
<feature type="transmembrane region" description="Helical" evidence="1">
    <location>
        <begin position="546"/>
        <end position="566"/>
    </location>
</feature>
<gene>
    <name evidence="2" type="ORF">NP589_12165</name>
</gene>
<feature type="transmembrane region" description="Helical" evidence="1">
    <location>
        <begin position="631"/>
        <end position="652"/>
    </location>
</feature>
<keyword evidence="1" id="KW-1133">Transmembrane helix</keyword>
<keyword evidence="3" id="KW-1185">Reference proteome</keyword>